<evidence type="ECO:0000313" key="3">
    <source>
        <dbReference type="Proteomes" id="UP001231362"/>
    </source>
</evidence>
<evidence type="ECO:0000259" key="1">
    <source>
        <dbReference type="PROSITE" id="PS50994"/>
    </source>
</evidence>
<evidence type="ECO:0000313" key="2">
    <source>
        <dbReference type="EMBL" id="MDQ0158033.1"/>
    </source>
</evidence>
<dbReference type="Proteomes" id="UP001231362">
    <property type="component" value="Unassembled WGS sequence"/>
</dbReference>
<keyword evidence="3" id="KW-1185">Reference proteome</keyword>
<dbReference type="EMBL" id="JAUSTU010000064">
    <property type="protein sequence ID" value="MDQ0158033.1"/>
    <property type="molecule type" value="Genomic_DNA"/>
</dbReference>
<organism evidence="2 3">
    <name type="scientific">Anoxybacillus andreesenii</name>
    <dbReference type="NCBI Taxonomy" id="1325932"/>
    <lineage>
        <taxon>Bacteria</taxon>
        <taxon>Bacillati</taxon>
        <taxon>Bacillota</taxon>
        <taxon>Bacilli</taxon>
        <taxon>Bacillales</taxon>
        <taxon>Anoxybacillaceae</taxon>
        <taxon>Anoxybacillus</taxon>
    </lineage>
</organism>
<dbReference type="Pfam" id="PF00665">
    <property type="entry name" value="rve"/>
    <property type="match status" value="1"/>
</dbReference>
<gene>
    <name evidence="2" type="ORF">J2S07_004422</name>
</gene>
<dbReference type="PANTHER" id="PTHR35004:SF7">
    <property type="entry name" value="INTEGRASE PROTEIN"/>
    <property type="match status" value="1"/>
</dbReference>
<name>A0ABT9VAQ5_9BACL</name>
<dbReference type="NCBIfam" id="NF033546">
    <property type="entry name" value="transpos_IS21"/>
    <property type="match status" value="1"/>
</dbReference>
<dbReference type="PANTHER" id="PTHR35004">
    <property type="entry name" value="TRANSPOSASE RV3428C-RELATED"/>
    <property type="match status" value="1"/>
</dbReference>
<dbReference type="InterPro" id="IPR012337">
    <property type="entry name" value="RNaseH-like_sf"/>
</dbReference>
<comment type="caution">
    <text evidence="2">The sequence shown here is derived from an EMBL/GenBank/DDBJ whole genome shotgun (WGS) entry which is preliminary data.</text>
</comment>
<sequence>MSEVNCIKLLRNQKSLSINGISKTLKINWRTAKKYADEDQLPKEKTFHKKGMMYESNWGVIVSDWLAEDQKLKKKSRRTNKKLYSDLKSMGFPGSYRTLCYFVKDWREGKDLVDEETDLTDGEKDKNYERLNHPPAEAQVDFGITEAVKDGKYIDVHCLVMSLPNSNAAFCIPLPGENQECFLHGLKTAFKQLGGVPRKIRIDNLKAAVIQPRGRHEEATYTNEFQQFAGHYGFEIQACNPRSGHEKGNVENKVGYVRYNFVTPAPVVKDLQHLETILKEGLEKDRQRLHYQKQVPIQQLLEKEQPYLLALPEKEYPVFKEEIVKADKYGEITLDKTKIHIPKGYNYGQLHVVKYWDKFKVISPFGEILHEDYRPYMQKNRIIPWISILKSWVQKPRVVTYSRYTPYLPGRIYEYLKIENLSIRKERLMWLIGLLANREMAEINDQFYELINDQPEELKDPELHPYDVDWAKYDQLQSLSPEGSEGQ</sequence>
<dbReference type="Gene3D" id="3.30.420.10">
    <property type="entry name" value="Ribonuclease H-like superfamily/Ribonuclease H"/>
    <property type="match status" value="1"/>
</dbReference>
<proteinExistence type="predicted"/>
<dbReference type="SUPFAM" id="SSF53098">
    <property type="entry name" value="Ribonuclease H-like"/>
    <property type="match status" value="1"/>
</dbReference>
<protein>
    <recommendedName>
        <fullName evidence="1">Integrase catalytic domain-containing protein</fullName>
    </recommendedName>
</protein>
<reference evidence="2 3" key="1">
    <citation type="submission" date="2023-07" db="EMBL/GenBank/DDBJ databases">
        <title>Genomic Encyclopedia of Type Strains, Phase IV (KMG-IV): sequencing the most valuable type-strain genomes for metagenomic binning, comparative biology and taxonomic classification.</title>
        <authorList>
            <person name="Goeker M."/>
        </authorList>
    </citation>
    <scope>NUCLEOTIDE SEQUENCE [LARGE SCALE GENOMIC DNA]</scope>
    <source>
        <strain evidence="2 3">DSM 23948</strain>
    </source>
</reference>
<dbReference type="PROSITE" id="PS50994">
    <property type="entry name" value="INTEGRASE"/>
    <property type="match status" value="1"/>
</dbReference>
<dbReference type="InterPro" id="IPR001584">
    <property type="entry name" value="Integrase_cat-core"/>
</dbReference>
<dbReference type="InterPro" id="IPR036397">
    <property type="entry name" value="RNaseH_sf"/>
</dbReference>
<dbReference type="RefSeq" id="WP_307152449.1">
    <property type="nucleotide sequence ID" value="NZ_JAUSTU010000064.1"/>
</dbReference>
<feature type="domain" description="Integrase catalytic" evidence="1">
    <location>
        <begin position="130"/>
        <end position="304"/>
    </location>
</feature>
<accession>A0ABT9VAQ5</accession>